<name>A0A1M5CNW6_9BACT</name>
<dbReference type="AlphaFoldDB" id="A0A1M5CNW6"/>
<evidence type="ECO:0000313" key="2">
    <source>
        <dbReference type="EMBL" id="SHF56399.1"/>
    </source>
</evidence>
<dbReference type="OrthoDB" id="597270at2"/>
<reference evidence="2 3" key="1">
    <citation type="submission" date="2016-11" db="EMBL/GenBank/DDBJ databases">
        <authorList>
            <person name="Jaros S."/>
            <person name="Januszkiewicz K."/>
            <person name="Wedrychowicz H."/>
        </authorList>
    </citation>
    <scope>NUCLEOTIDE SEQUENCE [LARGE SCALE GENOMIC DNA]</scope>
    <source>
        <strain evidence="2 3">DSM 21986</strain>
    </source>
</reference>
<dbReference type="CDD" id="cd00761">
    <property type="entry name" value="Glyco_tranf_GTA_type"/>
    <property type="match status" value="1"/>
</dbReference>
<dbReference type="STRING" id="1194090.SAMN05443144_11040"/>
<keyword evidence="2" id="KW-0808">Transferase</keyword>
<dbReference type="InterPro" id="IPR029044">
    <property type="entry name" value="Nucleotide-diphossugar_trans"/>
</dbReference>
<evidence type="ECO:0000313" key="3">
    <source>
        <dbReference type="Proteomes" id="UP000184041"/>
    </source>
</evidence>
<gene>
    <name evidence="2" type="ORF">SAMN05443144_11040</name>
</gene>
<dbReference type="EMBL" id="FQUS01000010">
    <property type="protein sequence ID" value="SHF56399.1"/>
    <property type="molecule type" value="Genomic_DNA"/>
</dbReference>
<dbReference type="PANTHER" id="PTHR43685">
    <property type="entry name" value="GLYCOSYLTRANSFERASE"/>
    <property type="match status" value="1"/>
</dbReference>
<dbReference type="Pfam" id="PF00535">
    <property type="entry name" value="Glycos_transf_2"/>
    <property type="match status" value="1"/>
</dbReference>
<dbReference type="Gene3D" id="3.90.550.10">
    <property type="entry name" value="Spore Coat Polysaccharide Biosynthesis Protein SpsA, Chain A"/>
    <property type="match status" value="1"/>
</dbReference>
<dbReference type="InterPro" id="IPR050834">
    <property type="entry name" value="Glycosyltransf_2"/>
</dbReference>
<dbReference type="GO" id="GO:0016740">
    <property type="term" value="F:transferase activity"/>
    <property type="evidence" value="ECO:0007669"/>
    <property type="project" value="UniProtKB-KW"/>
</dbReference>
<dbReference type="RefSeq" id="WP_073063591.1">
    <property type="nucleotide sequence ID" value="NZ_FQUS01000010.1"/>
</dbReference>
<evidence type="ECO:0000259" key="1">
    <source>
        <dbReference type="Pfam" id="PF00535"/>
    </source>
</evidence>
<dbReference type="InterPro" id="IPR001173">
    <property type="entry name" value="Glyco_trans_2-like"/>
</dbReference>
<dbReference type="SUPFAM" id="SSF53448">
    <property type="entry name" value="Nucleotide-diphospho-sugar transferases"/>
    <property type="match status" value="1"/>
</dbReference>
<keyword evidence="3" id="KW-1185">Reference proteome</keyword>
<sequence length="308" mass="35325">MHNQPKVTFIICTYNRGAYLDDTLRSLKQQHLPELPAEVLVVDNNSADATPQIIERHRQAYPKDHNPIRYIKESNQGLSHARNRGIAEAKAPCVVFLDDDIRATETLIPAWLNFFETRPEAVAGGGKIHVQFDDPRPPWMSYFLLPLLGHHDLGSAPKTYPRNKYPFGGNMGFRKNIFDRLGTFDINLGRRGSQLKASEEKEFFERLKAEDIAIHYLPEAMLYHRVDKGRLTEAYIRRQAVGLGESIALQVEHKPVIKIKKWILELGKWLASLALFLPYVISLQPAKGVMLLKFRKWIIDGYFAKQPE</sequence>
<protein>
    <submittedName>
        <fullName evidence="2">Glycosyltransferase, GT2 family</fullName>
    </submittedName>
</protein>
<proteinExistence type="predicted"/>
<feature type="domain" description="Glycosyltransferase 2-like" evidence="1">
    <location>
        <begin position="9"/>
        <end position="181"/>
    </location>
</feature>
<organism evidence="2 3">
    <name type="scientific">Fodinibius roseus</name>
    <dbReference type="NCBI Taxonomy" id="1194090"/>
    <lineage>
        <taxon>Bacteria</taxon>
        <taxon>Pseudomonadati</taxon>
        <taxon>Balneolota</taxon>
        <taxon>Balneolia</taxon>
        <taxon>Balneolales</taxon>
        <taxon>Balneolaceae</taxon>
        <taxon>Fodinibius</taxon>
    </lineage>
</organism>
<dbReference type="Proteomes" id="UP000184041">
    <property type="component" value="Unassembled WGS sequence"/>
</dbReference>
<accession>A0A1M5CNW6</accession>
<dbReference type="PANTHER" id="PTHR43685:SF2">
    <property type="entry name" value="GLYCOSYLTRANSFERASE 2-LIKE DOMAIN-CONTAINING PROTEIN"/>
    <property type="match status" value="1"/>
</dbReference>